<protein>
    <submittedName>
        <fullName evidence="1">mRNA interferase MazF</fullName>
    </submittedName>
</protein>
<evidence type="ECO:0000313" key="1">
    <source>
        <dbReference type="EMBL" id="PWK27341.1"/>
    </source>
</evidence>
<dbReference type="EMBL" id="QGGO01000007">
    <property type="protein sequence ID" value="PWK27341.1"/>
    <property type="molecule type" value="Genomic_DNA"/>
</dbReference>
<dbReference type="InterPro" id="IPR003477">
    <property type="entry name" value="PemK-like"/>
</dbReference>
<dbReference type="SUPFAM" id="SSF50118">
    <property type="entry name" value="Cell growth inhibitor/plasmid maintenance toxic component"/>
    <property type="match status" value="1"/>
</dbReference>
<dbReference type="AlphaFoldDB" id="A0A316EVZ9"/>
<accession>A0A316EVZ9</accession>
<keyword evidence="2" id="KW-1185">Reference proteome</keyword>
<dbReference type="Pfam" id="PF02452">
    <property type="entry name" value="PemK_toxin"/>
    <property type="match status" value="1"/>
</dbReference>
<dbReference type="InterPro" id="IPR011067">
    <property type="entry name" value="Plasmid_toxin/cell-grow_inhib"/>
</dbReference>
<name>A0A316EVZ9_9BACT</name>
<proteinExistence type="predicted"/>
<dbReference type="GO" id="GO:0003677">
    <property type="term" value="F:DNA binding"/>
    <property type="evidence" value="ECO:0007669"/>
    <property type="project" value="InterPro"/>
</dbReference>
<evidence type="ECO:0000313" key="2">
    <source>
        <dbReference type="Proteomes" id="UP000245489"/>
    </source>
</evidence>
<gene>
    <name evidence="1" type="ORF">LV89_01654</name>
</gene>
<reference evidence="1 2" key="1">
    <citation type="submission" date="2018-05" db="EMBL/GenBank/DDBJ databases">
        <title>Genomic Encyclopedia of Archaeal and Bacterial Type Strains, Phase II (KMG-II): from individual species to whole genera.</title>
        <authorList>
            <person name="Goeker M."/>
        </authorList>
    </citation>
    <scope>NUCLEOTIDE SEQUENCE [LARGE SCALE GENOMIC DNA]</scope>
    <source>
        <strain evidence="1 2">DSM 22214</strain>
    </source>
</reference>
<comment type="caution">
    <text evidence="1">The sequence shown here is derived from an EMBL/GenBank/DDBJ whole genome shotgun (WGS) entry which is preliminary data.</text>
</comment>
<dbReference type="Gene3D" id="2.30.30.110">
    <property type="match status" value="1"/>
</dbReference>
<sequence>MVCPITSKIREDSFAVLLTKEMLSSSLEIESEVRCNKVTTIRNNLIISKIGELLPEYYDKILEKIKSAFDNFSIDLSEKSIKAKHIDS</sequence>
<organism evidence="1 2">
    <name type="scientific">Arcicella aurantiaca</name>
    <dbReference type="NCBI Taxonomy" id="591202"/>
    <lineage>
        <taxon>Bacteria</taxon>
        <taxon>Pseudomonadati</taxon>
        <taxon>Bacteroidota</taxon>
        <taxon>Cytophagia</taxon>
        <taxon>Cytophagales</taxon>
        <taxon>Flectobacillaceae</taxon>
        <taxon>Arcicella</taxon>
    </lineage>
</organism>
<dbReference type="Proteomes" id="UP000245489">
    <property type="component" value="Unassembled WGS sequence"/>
</dbReference>